<evidence type="ECO:0000313" key="4">
    <source>
        <dbReference type="Proteomes" id="UP000315103"/>
    </source>
</evidence>
<comment type="caution">
    <text evidence="3">The sequence shown here is derived from an EMBL/GenBank/DDBJ whole genome shotgun (WGS) entry which is preliminary data.</text>
</comment>
<keyword evidence="1" id="KW-0175">Coiled coil</keyword>
<dbReference type="OrthoDB" id="9788704at2"/>
<dbReference type="PROSITE" id="PS50151">
    <property type="entry name" value="UVR"/>
    <property type="match status" value="1"/>
</dbReference>
<dbReference type="PANTHER" id="PTHR38430">
    <property type="entry name" value="PROTEIN-ARGININE KINASE ACTIVATOR PROTEIN"/>
    <property type="match status" value="1"/>
</dbReference>
<dbReference type="RefSeq" id="WP_145289896.1">
    <property type="nucleotide sequence ID" value="NZ_VMSJ01000005.1"/>
</dbReference>
<name>A0A558ARW9_9STAP</name>
<dbReference type="GO" id="GO:1990170">
    <property type="term" value="P:stress response to cadmium ion"/>
    <property type="evidence" value="ECO:0007669"/>
    <property type="project" value="TreeGrafter"/>
</dbReference>
<evidence type="ECO:0000259" key="2">
    <source>
        <dbReference type="PROSITE" id="PS50151"/>
    </source>
</evidence>
<dbReference type="Proteomes" id="UP000315103">
    <property type="component" value="Unassembled WGS sequence"/>
</dbReference>
<dbReference type="PIRSF" id="PIRSF015034">
    <property type="entry name" value="YacH"/>
    <property type="match status" value="1"/>
</dbReference>
<dbReference type="GO" id="GO:0046870">
    <property type="term" value="F:cadmium ion binding"/>
    <property type="evidence" value="ECO:0007669"/>
    <property type="project" value="TreeGrafter"/>
</dbReference>
<organism evidence="3 4">
    <name type="scientific">Salinicoccus cyprini</name>
    <dbReference type="NCBI Taxonomy" id="2493691"/>
    <lineage>
        <taxon>Bacteria</taxon>
        <taxon>Bacillati</taxon>
        <taxon>Bacillota</taxon>
        <taxon>Bacilli</taxon>
        <taxon>Bacillales</taxon>
        <taxon>Staphylococcaceae</taxon>
        <taxon>Salinicoccus</taxon>
    </lineage>
</organism>
<dbReference type="InterPro" id="IPR001943">
    <property type="entry name" value="UVR_dom"/>
</dbReference>
<dbReference type="SUPFAM" id="SSF46600">
    <property type="entry name" value="C-terminal UvrC-binding domain of UvrB"/>
    <property type="match status" value="1"/>
</dbReference>
<dbReference type="InterPro" id="IPR025542">
    <property type="entry name" value="YacH"/>
</dbReference>
<proteinExistence type="predicted"/>
<reference evidence="3 4" key="1">
    <citation type="submission" date="2019-07" db="EMBL/GenBank/DDBJ databases">
        <title>Salinicoccus cyprini sp. nov., isolated from gastro-intestinal tract of mirror carp, Cyprinus carpio var. specularis, collected from Gobind Sagar Reservoir, Himachal Pradesh, India.</title>
        <authorList>
            <person name="Talwar C."/>
            <person name="Singh A.K."/>
            <person name="Lal R."/>
            <person name="Negi R.K."/>
        </authorList>
    </citation>
    <scope>NUCLEOTIDE SEQUENCE [LARGE SCALE GENOMIC DNA]</scope>
    <source>
        <strain evidence="3 4">CT19</strain>
    </source>
</reference>
<dbReference type="GO" id="GO:0050897">
    <property type="term" value="F:cobalt ion binding"/>
    <property type="evidence" value="ECO:0007669"/>
    <property type="project" value="TreeGrafter"/>
</dbReference>
<sequence>MKCESCNEREATIHISKGNGLEKTEKFLCEQCANASFENDFSYPDDTFNIQKLLQSLSQHPSLHQAKQQPKQCETCGSTINTIVHMGKFGCPDCYDAFEVQVPDIISRVQAHQSEHIGKVPMKSRAHLQTKRKIEELKERLAQLVETQEFEEAVIVRDEIRALEQAGDSNGI</sequence>
<dbReference type="PANTHER" id="PTHR38430:SF1">
    <property type="entry name" value="PROTEIN-ARGININE KINASE ACTIVATOR PROTEIN"/>
    <property type="match status" value="1"/>
</dbReference>
<dbReference type="InterPro" id="IPR036876">
    <property type="entry name" value="UVR_dom_sf"/>
</dbReference>
<dbReference type="Gene3D" id="4.10.860.10">
    <property type="entry name" value="UVR domain"/>
    <property type="match status" value="1"/>
</dbReference>
<dbReference type="Pfam" id="PF02151">
    <property type="entry name" value="UVR"/>
    <property type="match status" value="1"/>
</dbReference>
<evidence type="ECO:0000256" key="1">
    <source>
        <dbReference type="SAM" id="Coils"/>
    </source>
</evidence>
<dbReference type="GO" id="GO:1990169">
    <property type="term" value="P:stress response to copper ion"/>
    <property type="evidence" value="ECO:0007669"/>
    <property type="project" value="TreeGrafter"/>
</dbReference>
<dbReference type="GO" id="GO:0008270">
    <property type="term" value="F:zinc ion binding"/>
    <property type="evidence" value="ECO:0007669"/>
    <property type="project" value="TreeGrafter"/>
</dbReference>
<dbReference type="GO" id="GO:0005507">
    <property type="term" value="F:copper ion binding"/>
    <property type="evidence" value="ECO:0007669"/>
    <property type="project" value="TreeGrafter"/>
</dbReference>
<protein>
    <recommendedName>
        <fullName evidence="2">UVR domain-containing protein</fullName>
    </recommendedName>
</protein>
<dbReference type="AlphaFoldDB" id="A0A558ARW9"/>
<keyword evidence="4" id="KW-1185">Reference proteome</keyword>
<accession>A0A558ARW9</accession>
<feature type="domain" description="UVR" evidence="2">
    <location>
        <begin position="131"/>
        <end position="166"/>
    </location>
</feature>
<dbReference type="EMBL" id="VMSJ01000005">
    <property type="protein sequence ID" value="TVT26976.1"/>
    <property type="molecule type" value="Genomic_DNA"/>
</dbReference>
<feature type="coiled-coil region" evidence="1">
    <location>
        <begin position="127"/>
        <end position="154"/>
    </location>
</feature>
<gene>
    <name evidence="3" type="ORF">FO441_10780</name>
</gene>
<evidence type="ECO:0000313" key="3">
    <source>
        <dbReference type="EMBL" id="TVT26976.1"/>
    </source>
</evidence>